<dbReference type="Proteomes" id="UP000004756">
    <property type="component" value="Unassembled WGS sequence"/>
</dbReference>
<keyword evidence="5" id="KW-1185">Reference proteome</keyword>
<gene>
    <name evidence="4" type="ORF">CLOSTASPAR_02743</name>
</gene>
<dbReference type="HOGENOM" id="CLU_000445_70_50_9"/>
<name>C0D0F7_9FIRM</name>
<dbReference type="SMART" id="SM00052">
    <property type="entry name" value="EAL"/>
    <property type="match status" value="1"/>
</dbReference>
<dbReference type="Gene3D" id="3.30.70.270">
    <property type="match status" value="1"/>
</dbReference>
<evidence type="ECO:0000256" key="1">
    <source>
        <dbReference type="SAM" id="Phobius"/>
    </source>
</evidence>
<dbReference type="SUPFAM" id="SSF55073">
    <property type="entry name" value="Nucleotide cyclase"/>
    <property type="match status" value="1"/>
</dbReference>
<evidence type="ECO:0000259" key="2">
    <source>
        <dbReference type="PROSITE" id="PS50883"/>
    </source>
</evidence>
<dbReference type="Gene3D" id="3.20.20.450">
    <property type="entry name" value="EAL domain"/>
    <property type="match status" value="1"/>
</dbReference>
<dbReference type="CDD" id="cd01948">
    <property type="entry name" value="EAL"/>
    <property type="match status" value="1"/>
</dbReference>
<dbReference type="GO" id="GO:0071111">
    <property type="term" value="F:cyclic-guanylate-specific phosphodiesterase activity"/>
    <property type="evidence" value="ECO:0007669"/>
    <property type="project" value="InterPro"/>
</dbReference>
<dbReference type="PROSITE" id="PS50887">
    <property type="entry name" value="GGDEF"/>
    <property type="match status" value="1"/>
</dbReference>
<dbReference type="SUPFAM" id="SSF141868">
    <property type="entry name" value="EAL domain-like"/>
    <property type="match status" value="1"/>
</dbReference>
<proteinExistence type="predicted"/>
<comment type="caution">
    <text evidence="4">The sequence shown here is derived from an EMBL/GenBank/DDBJ whole genome shotgun (WGS) entry which is preliminary data.</text>
</comment>
<keyword evidence="1" id="KW-1133">Transmembrane helix</keyword>
<dbReference type="InterPro" id="IPR001633">
    <property type="entry name" value="EAL_dom"/>
</dbReference>
<feature type="domain" description="GGDEF" evidence="3">
    <location>
        <begin position="91"/>
        <end position="221"/>
    </location>
</feature>
<dbReference type="AlphaFoldDB" id="C0D0F7"/>
<keyword evidence="1" id="KW-0812">Transmembrane</keyword>
<reference evidence="4 5" key="1">
    <citation type="submission" date="2009-02" db="EMBL/GenBank/DDBJ databases">
        <title>Draft genome sequence of Clostridium asparagiforme (DSM 15981).</title>
        <authorList>
            <person name="Sudarsanam P."/>
            <person name="Ley R."/>
            <person name="Guruge J."/>
            <person name="Turnbaugh P.J."/>
            <person name="Mahowald M."/>
            <person name="Liep D."/>
            <person name="Gordon J."/>
        </authorList>
    </citation>
    <scope>NUCLEOTIDE SEQUENCE [LARGE SCALE GENOMIC DNA]</scope>
    <source>
        <strain evidence="4 5">DSM 15981</strain>
    </source>
</reference>
<dbReference type="Pfam" id="PF00563">
    <property type="entry name" value="EAL"/>
    <property type="match status" value="1"/>
</dbReference>
<dbReference type="PANTHER" id="PTHR33121">
    <property type="entry name" value="CYCLIC DI-GMP PHOSPHODIESTERASE PDEF"/>
    <property type="match status" value="1"/>
</dbReference>
<dbReference type="InterPro" id="IPR043128">
    <property type="entry name" value="Rev_trsase/Diguanyl_cyclase"/>
</dbReference>
<dbReference type="PROSITE" id="PS50883">
    <property type="entry name" value="EAL"/>
    <property type="match status" value="1"/>
</dbReference>
<sequence>MQRKRKLLIVFCYFFIFVETFYNFSLRFGEICNIIGLIDKTDKGGFSVDWFQNKKKKAVEQPEAEAAVPRSEAAGGARGKLNEIMSAGPASKGVVMKLYLENFKHLNKIFGYDYCEELLSQITAYLSETADGNVYRHIGVEFIIVLEQFSEGRASELGEEILERFDHVWTINGIDCLCSAQIGLCSYPGHAQTTDELLKRLDLAVSSASESGPNQLAVYDSVLHTQFMRKQAIALYLQTALENHEIEVRYRPTYNLNTGRFTRADFYMRVFIQGIGLIGAGEFLPIAEDSGQIRAIGYYALEQVGRCIAELTEAGKEFDSICMPVSPILFLQENFLDEVSRIMETYHIPAGKLALELDESALGSAYLNINIIMQELSDMGVELVLNGFGSGYTPISSILDLPVQTLKLERMFVWQLETEPRSASIFGGLIQIARDLGLHIIAEGVETENQLNALNKFGCEYQQGFYYAPTMNQDVLMKVIGTSLEESRLTIEEEKLKLKR</sequence>
<evidence type="ECO:0000313" key="4">
    <source>
        <dbReference type="EMBL" id="EEG55184.1"/>
    </source>
</evidence>
<organism evidence="4 5">
    <name type="scientific">[Clostridium] asparagiforme DSM 15981</name>
    <dbReference type="NCBI Taxonomy" id="518636"/>
    <lineage>
        <taxon>Bacteria</taxon>
        <taxon>Bacillati</taxon>
        <taxon>Bacillota</taxon>
        <taxon>Clostridia</taxon>
        <taxon>Lachnospirales</taxon>
        <taxon>Lachnospiraceae</taxon>
        <taxon>Enterocloster</taxon>
    </lineage>
</organism>
<keyword evidence="1" id="KW-0472">Membrane</keyword>
<protein>
    <submittedName>
        <fullName evidence="4">Diguanylate cyclase (GGDEF) domain protein</fullName>
    </submittedName>
</protein>
<evidence type="ECO:0000259" key="3">
    <source>
        <dbReference type="PROSITE" id="PS50887"/>
    </source>
</evidence>
<accession>C0D0F7</accession>
<dbReference type="InterPro" id="IPR050706">
    <property type="entry name" value="Cyclic-di-GMP_PDE-like"/>
</dbReference>
<dbReference type="Pfam" id="PF00990">
    <property type="entry name" value="GGDEF"/>
    <property type="match status" value="1"/>
</dbReference>
<dbReference type="InterPro" id="IPR035919">
    <property type="entry name" value="EAL_sf"/>
</dbReference>
<dbReference type="InterPro" id="IPR000160">
    <property type="entry name" value="GGDEF_dom"/>
</dbReference>
<dbReference type="EMBL" id="ACCJ01000167">
    <property type="protein sequence ID" value="EEG55184.1"/>
    <property type="molecule type" value="Genomic_DNA"/>
</dbReference>
<evidence type="ECO:0000313" key="5">
    <source>
        <dbReference type="Proteomes" id="UP000004756"/>
    </source>
</evidence>
<feature type="transmembrane region" description="Helical" evidence="1">
    <location>
        <begin position="7"/>
        <end position="24"/>
    </location>
</feature>
<dbReference type="PANTHER" id="PTHR33121:SF70">
    <property type="entry name" value="SIGNALING PROTEIN YKOW"/>
    <property type="match status" value="1"/>
</dbReference>
<feature type="domain" description="EAL" evidence="2">
    <location>
        <begin position="230"/>
        <end position="484"/>
    </location>
</feature>
<dbReference type="InterPro" id="IPR029787">
    <property type="entry name" value="Nucleotide_cyclase"/>
</dbReference>
<dbReference type="SMART" id="SM00267">
    <property type="entry name" value="GGDEF"/>
    <property type="match status" value="1"/>
</dbReference>